<reference evidence="3" key="1">
    <citation type="submission" date="2020-06" db="EMBL/GenBank/DDBJ databases">
        <authorList>
            <person name="Li T."/>
            <person name="Hu X."/>
            <person name="Zhang T."/>
            <person name="Song X."/>
            <person name="Zhang H."/>
            <person name="Dai N."/>
            <person name="Sheng W."/>
            <person name="Hou X."/>
            <person name="Wei L."/>
        </authorList>
    </citation>
    <scope>NUCLEOTIDE SEQUENCE</scope>
    <source>
        <strain evidence="3">G02</strain>
        <tissue evidence="3">Leaf</tissue>
    </source>
</reference>
<dbReference type="InterPro" id="IPR029472">
    <property type="entry name" value="Copia-like_N"/>
</dbReference>
<evidence type="ECO:0000256" key="1">
    <source>
        <dbReference type="SAM" id="MobiDB-lite"/>
    </source>
</evidence>
<feature type="domain" description="Retrotransposon Copia-like N-terminal" evidence="2">
    <location>
        <begin position="19"/>
        <end position="59"/>
    </location>
</feature>
<reference evidence="3" key="2">
    <citation type="journal article" date="2024" name="Plant">
        <title>Genomic evolution and insights into agronomic trait innovations of Sesamum species.</title>
        <authorList>
            <person name="Miao H."/>
            <person name="Wang L."/>
            <person name="Qu L."/>
            <person name="Liu H."/>
            <person name="Sun Y."/>
            <person name="Le M."/>
            <person name="Wang Q."/>
            <person name="Wei S."/>
            <person name="Zheng Y."/>
            <person name="Lin W."/>
            <person name="Duan Y."/>
            <person name="Cao H."/>
            <person name="Xiong S."/>
            <person name="Wang X."/>
            <person name="Wei L."/>
            <person name="Li C."/>
            <person name="Ma Q."/>
            <person name="Ju M."/>
            <person name="Zhao R."/>
            <person name="Li G."/>
            <person name="Mu C."/>
            <person name="Tian Q."/>
            <person name="Mei H."/>
            <person name="Zhang T."/>
            <person name="Gao T."/>
            <person name="Zhang H."/>
        </authorList>
    </citation>
    <scope>NUCLEOTIDE SEQUENCE</scope>
    <source>
        <strain evidence="3">G02</strain>
    </source>
</reference>
<proteinExistence type="predicted"/>
<evidence type="ECO:0000259" key="2">
    <source>
        <dbReference type="Pfam" id="PF14244"/>
    </source>
</evidence>
<evidence type="ECO:0000313" key="3">
    <source>
        <dbReference type="EMBL" id="KAL0319979.1"/>
    </source>
</evidence>
<feature type="compositionally biased region" description="Polar residues" evidence="1">
    <location>
        <begin position="62"/>
        <end position="77"/>
    </location>
</feature>
<name>A0AAW2LLE8_SESRA</name>
<accession>A0AAW2LLE8</accession>
<protein>
    <recommendedName>
        <fullName evidence="2">Retrotransposon Copia-like N-terminal domain-containing protein</fullName>
    </recommendedName>
</protein>
<comment type="caution">
    <text evidence="3">The sequence shown here is derived from an EMBL/GenBank/DDBJ whole genome shotgun (WGS) entry which is preliminary data.</text>
</comment>
<sequence length="247" mass="27521">MSSPTKLDKKEKKEITDLGDCLVSNLLDATNFLSWSRSIKIALGAKMKLCFINGKNPRPSEMQKNSSNGPGQTQENYGWNWKQGMGPVMGLCSTNYKEKSLQQHKENLTVTTYFNKFKKLWDELTCLISNPSCSCRAAKGVVDLRIVDNLMQFLVGLNDSFDHERNQNLMMEPLPNVTKLDPITYPLHVVSEDLDPVLSNSLTPIGPESFLLDQCTITPTAETAALRRSLPIISKHSKAKDGGNNAE</sequence>
<dbReference type="EMBL" id="JACGWJ010000024">
    <property type="protein sequence ID" value="KAL0319979.1"/>
    <property type="molecule type" value="Genomic_DNA"/>
</dbReference>
<dbReference type="PANTHER" id="PTHR37610:SF40">
    <property type="entry name" value="OS01G0909600 PROTEIN"/>
    <property type="match status" value="1"/>
</dbReference>
<feature type="region of interest" description="Disordered" evidence="1">
    <location>
        <begin position="59"/>
        <end position="78"/>
    </location>
</feature>
<gene>
    <name evidence="3" type="ORF">Sradi_5259400</name>
</gene>
<dbReference type="Pfam" id="PF14244">
    <property type="entry name" value="Retrotran_gag_3"/>
    <property type="match status" value="1"/>
</dbReference>
<organism evidence="3">
    <name type="scientific">Sesamum radiatum</name>
    <name type="common">Black benniseed</name>
    <dbReference type="NCBI Taxonomy" id="300843"/>
    <lineage>
        <taxon>Eukaryota</taxon>
        <taxon>Viridiplantae</taxon>
        <taxon>Streptophyta</taxon>
        <taxon>Embryophyta</taxon>
        <taxon>Tracheophyta</taxon>
        <taxon>Spermatophyta</taxon>
        <taxon>Magnoliopsida</taxon>
        <taxon>eudicotyledons</taxon>
        <taxon>Gunneridae</taxon>
        <taxon>Pentapetalae</taxon>
        <taxon>asterids</taxon>
        <taxon>lamiids</taxon>
        <taxon>Lamiales</taxon>
        <taxon>Pedaliaceae</taxon>
        <taxon>Sesamum</taxon>
    </lineage>
</organism>
<dbReference type="AlphaFoldDB" id="A0AAW2LLE8"/>
<dbReference type="PANTHER" id="PTHR37610">
    <property type="entry name" value="CCHC-TYPE DOMAIN-CONTAINING PROTEIN"/>
    <property type="match status" value="1"/>
</dbReference>